<dbReference type="PANTHER" id="PTHR38011">
    <property type="entry name" value="DIHYDROFOLATE REDUCTASE FAMILY PROTEIN (AFU_ORTHOLOGUE AFUA_8G06820)"/>
    <property type="match status" value="1"/>
</dbReference>
<dbReference type="EMBL" id="NPDR01000001">
    <property type="protein sequence ID" value="PJZ50995.1"/>
    <property type="molecule type" value="Genomic_DNA"/>
</dbReference>
<keyword evidence="3" id="KW-1185">Reference proteome</keyword>
<dbReference type="InterPro" id="IPR050765">
    <property type="entry name" value="Riboflavin_Biosynth_HTPR"/>
</dbReference>
<dbReference type="Proteomes" id="UP000231926">
    <property type="component" value="Unassembled WGS sequence"/>
</dbReference>
<comment type="caution">
    <text evidence="2">The sequence shown here is derived from an EMBL/GenBank/DDBJ whole genome shotgun (WGS) entry which is preliminary data.</text>
</comment>
<feature type="domain" description="Bacterial bifunctional deaminase-reductase C-terminal" evidence="1">
    <location>
        <begin position="2"/>
        <end position="177"/>
    </location>
</feature>
<dbReference type="InterPro" id="IPR024072">
    <property type="entry name" value="DHFR-like_dom_sf"/>
</dbReference>
<dbReference type="Pfam" id="PF01872">
    <property type="entry name" value="RibD_C"/>
    <property type="match status" value="1"/>
</dbReference>
<organism evidence="2 3">
    <name type="scientific">Leptospira saintgironsiae</name>
    <dbReference type="NCBI Taxonomy" id="2023183"/>
    <lineage>
        <taxon>Bacteria</taxon>
        <taxon>Pseudomonadati</taxon>
        <taxon>Spirochaetota</taxon>
        <taxon>Spirochaetia</taxon>
        <taxon>Leptospirales</taxon>
        <taxon>Leptospiraceae</taxon>
        <taxon>Leptospira</taxon>
    </lineage>
</organism>
<sequence>MRKLIMWNVITLDGYFEGETHWDLSFHELVWGQELEELSLTQLRSADMLVFGATTYKGMADYWIKAEEEKTEGEIAKFMNGIRKIVCSSTLKTADWNNSTIVKNAAVEIPKLKEQGSGDMFVFGSGNLSGSLLKAELFDEIRLCIAPTFLGKGKLLFNQGIPNKKLKLLESRTLATGGIFVRYAPE</sequence>
<gene>
    <name evidence="2" type="ORF">CH362_04375</name>
</gene>
<dbReference type="GO" id="GO:0008703">
    <property type="term" value="F:5-amino-6-(5-phosphoribosylamino)uracil reductase activity"/>
    <property type="evidence" value="ECO:0007669"/>
    <property type="project" value="InterPro"/>
</dbReference>
<accession>A0A2M9YHH3</accession>
<dbReference type="RefSeq" id="WP_100709087.1">
    <property type="nucleotide sequence ID" value="NZ_NPDR01000001.1"/>
</dbReference>
<proteinExistence type="predicted"/>
<evidence type="ECO:0000259" key="1">
    <source>
        <dbReference type="Pfam" id="PF01872"/>
    </source>
</evidence>
<dbReference type="OrthoDB" id="195113at2"/>
<protein>
    <submittedName>
        <fullName evidence="2">Riboflavin biosynthesis protein RibD</fullName>
    </submittedName>
</protein>
<name>A0A2M9YHH3_9LEPT</name>
<dbReference type="AlphaFoldDB" id="A0A2M9YHH3"/>
<dbReference type="SUPFAM" id="SSF53597">
    <property type="entry name" value="Dihydrofolate reductase-like"/>
    <property type="match status" value="1"/>
</dbReference>
<dbReference type="InterPro" id="IPR002734">
    <property type="entry name" value="RibDG_C"/>
</dbReference>
<dbReference type="PANTHER" id="PTHR38011:SF11">
    <property type="entry name" value="2,5-DIAMINO-6-RIBOSYLAMINO-4(3H)-PYRIMIDINONE 5'-PHOSPHATE REDUCTASE"/>
    <property type="match status" value="1"/>
</dbReference>
<dbReference type="Gene3D" id="3.40.430.10">
    <property type="entry name" value="Dihydrofolate Reductase, subunit A"/>
    <property type="match status" value="1"/>
</dbReference>
<evidence type="ECO:0000313" key="3">
    <source>
        <dbReference type="Proteomes" id="UP000231926"/>
    </source>
</evidence>
<dbReference type="GO" id="GO:0009231">
    <property type="term" value="P:riboflavin biosynthetic process"/>
    <property type="evidence" value="ECO:0007669"/>
    <property type="project" value="InterPro"/>
</dbReference>
<evidence type="ECO:0000313" key="2">
    <source>
        <dbReference type="EMBL" id="PJZ50995.1"/>
    </source>
</evidence>
<reference evidence="2 3" key="1">
    <citation type="submission" date="2017-07" db="EMBL/GenBank/DDBJ databases">
        <title>Leptospira spp. isolated from tropical soils.</title>
        <authorList>
            <person name="Thibeaux R."/>
            <person name="Iraola G."/>
            <person name="Ferres I."/>
            <person name="Bierque E."/>
            <person name="Girault D."/>
            <person name="Soupe-Gilbert M.-E."/>
            <person name="Picardeau M."/>
            <person name="Goarant C."/>
        </authorList>
    </citation>
    <scope>NUCLEOTIDE SEQUENCE [LARGE SCALE GENOMIC DNA]</scope>
    <source>
        <strain evidence="2 3">FH4-C-A2</strain>
    </source>
</reference>